<evidence type="ECO:0000256" key="1">
    <source>
        <dbReference type="ARBA" id="ARBA00006486"/>
    </source>
</evidence>
<dbReference type="InterPro" id="IPR056740">
    <property type="entry name" value="ILV_EDD_C"/>
</dbReference>
<evidence type="ECO:0000259" key="11">
    <source>
        <dbReference type="Pfam" id="PF00920"/>
    </source>
</evidence>
<keyword evidence="2" id="KW-0479">Metal-binding</keyword>
<proteinExistence type="inferred from homology"/>
<evidence type="ECO:0000259" key="12">
    <source>
        <dbReference type="Pfam" id="PF24877"/>
    </source>
</evidence>
<evidence type="ECO:0000256" key="10">
    <source>
        <dbReference type="ARBA" id="ARBA00052865"/>
    </source>
</evidence>
<dbReference type="AlphaFoldDB" id="A0AAE0ETS5"/>
<organism evidence="13 14">
    <name type="scientific">Cymbomonas tetramitiformis</name>
    <dbReference type="NCBI Taxonomy" id="36881"/>
    <lineage>
        <taxon>Eukaryota</taxon>
        <taxon>Viridiplantae</taxon>
        <taxon>Chlorophyta</taxon>
        <taxon>Pyramimonadophyceae</taxon>
        <taxon>Pyramimonadales</taxon>
        <taxon>Pyramimonadaceae</taxon>
        <taxon>Cymbomonas</taxon>
    </lineage>
</organism>
<keyword evidence="4" id="KW-0411">Iron-sulfur</keyword>
<comment type="pathway">
    <text evidence="8">Amino-acid biosynthesis; L-isoleucine biosynthesis; L-isoleucine from 2-oxobutanoate: step 3/4.</text>
</comment>
<dbReference type="InterPro" id="IPR050165">
    <property type="entry name" value="DHAD_IlvD/Edd"/>
</dbReference>
<comment type="pathway">
    <text evidence="7">Amino-acid biosynthesis; L-valine biosynthesis; L-valine from pyruvate: step 3/4.</text>
</comment>
<dbReference type="GO" id="GO:0046872">
    <property type="term" value="F:metal ion binding"/>
    <property type="evidence" value="ECO:0007669"/>
    <property type="project" value="UniProtKB-KW"/>
</dbReference>
<dbReference type="PANTHER" id="PTHR21000">
    <property type="entry name" value="DIHYDROXY-ACID DEHYDRATASE DAD"/>
    <property type="match status" value="1"/>
</dbReference>
<dbReference type="SUPFAM" id="SSF52016">
    <property type="entry name" value="LeuD/IlvD-like"/>
    <property type="match status" value="1"/>
</dbReference>
<dbReference type="GO" id="GO:0051536">
    <property type="term" value="F:iron-sulfur cluster binding"/>
    <property type="evidence" value="ECO:0007669"/>
    <property type="project" value="UniProtKB-KW"/>
</dbReference>
<feature type="domain" description="Dihydroxy-acid/6-phosphogluconate dehydratase N-terminal" evidence="11">
    <location>
        <begin position="2"/>
        <end position="179"/>
    </location>
</feature>
<accession>A0AAE0ETS5</accession>
<evidence type="ECO:0000256" key="6">
    <source>
        <dbReference type="ARBA" id="ARBA00029304"/>
    </source>
</evidence>
<keyword evidence="5" id="KW-0456">Lyase</keyword>
<dbReference type="FunFam" id="3.50.30.80:FF:000001">
    <property type="entry name" value="Dihydroxy-acid dehydratase"/>
    <property type="match status" value="1"/>
</dbReference>
<dbReference type="Gene3D" id="3.50.30.80">
    <property type="entry name" value="IlvD/EDD C-terminal domain-like"/>
    <property type="match status" value="1"/>
</dbReference>
<sequence length="386" mass="41179">DYHKVECICTPGPGVCANMATANTMACVVEALGMSLPGQSLHRAVDDNNEVTQQKLDDCAAAAAAVLELLQREIRTRDILTRKAFENAITVLMAVAGSTNAVIHLIAVAFEAEVELRLDDFQEISNRVPVLTNLKPEGAHGALALDAIGGLPVVMKVLLDGGLLHGDALTVTGRTVAENLSDVVFPPDQDVVFPLAQPYAPAGRHLTVLEGNFAPGGSMLKTSGKDIGTWRGPARVFDTQQEIKDALQKGLVKKGEAVVARYLGPRGAPGMPEVVIPHVYLGSLGLALHCPFITDGRFSGTNHGLCIAHVVPEAAAGGNIALVRDGDMIRIEHKARQLVLEVDEEEMARRRAAWQPRQPVYSGGHMAKYAACVQDASHGCVTYQRT</sequence>
<gene>
    <name evidence="13" type="ORF">CYMTET_49800</name>
</gene>
<dbReference type="GO" id="GO:0009082">
    <property type="term" value="P:branched-chain amino acid biosynthetic process"/>
    <property type="evidence" value="ECO:0007669"/>
    <property type="project" value="TreeGrafter"/>
</dbReference>
<feature type="domain" description="Dihydroxy-acid/6-phosphogluconate dehydratase C-terminal" evidence="12">
    <location>
        <begin position="190"/>
        <end position="380"/>
    </location>
</feature>
<evidence type="ECO:0000256" key="2">
    <source>
        <dbReference type="ARBA" id="ARBA00022723"/>
    </source>
</evidence>
<dbReference type="InterPro" id="IPR042096">
    <property type="entry name" value="Dihydro-acid_dehy_C"/>
</dbReference>
<evidence type="ECO:0000256" key="4">
    <source>
        <dbReference type="ARBA" id="ARBA00023014"/>
    </source>
</evidence>
<evidence type="ECO:0000256" key="8">
    <source>
        <dbReference type="ARBA" id="ARBA00029437"/>
    </source>
</evidence>
<evidence type="ECO:0000256" key="9">
    <source>
        <dbReference type="ARBA" id="ARBA00029490"/>
    </source>
</evidence>
<name>A0AAE0ETS5_9CHLO</name>
<keyword evidence="14" id="KW-1185">Reference proteome</keyword>
<keyword evidence="3" id="KW-0408">Iron</keyword>
<evidence type="ECO:0000313" key="13">
    <source>
        <dbReference type="EMBL" id="KAK3240351.1"/>
    </source>
</evidence>
<feature type="non-terminal residue" evidence="13">
    <location>
        <position position="1"/>
    </location>
</feature>
<dbReference type="EMBL" id="LGRX02033670">
    <property type="protein sequence ID" value="KAK3240351.1"/>
    <property type="molecule type" value="Genomic_DNA"/>
</dbReference>
<dbReference type="Pfam" id="PF00920">
    <property type="entry name" value="ILVD_EDD_N"/>
    <property type="match status" value="1"/>
</dbReference>
<dbReference type="InterPro" id="IPR000581">
    <property type="entry name" value="ILV_EDD_N"/>
</dbReference>
<dbReference type="PANTHER" id="PTHR21000:SF5">
    <property type="entry name" value="DIHYDROXY-ACID DEHYDRATASE, MITOCHONDRIAL"/>
    <property type="match status" value="1"/>
</dbReference>
<dbReference type="Proteomes" id="UP001190700">
    <property type="component" value="Unassembled WGS sequence"/>
</dbReference>
<evidence type="ECO:0000256" key="3">
    <source>
        <dbReference type="ARBA" id="ARBA00023004"/>
    </source>
</evidence>
<comment type="catalytic activity">
    <reaction evidence="6">
        <text>(2R)-2,3-dihydroxy-3-methylbutanoate = 3-methyl-2-oxobutanoate + H2O</text>
        <dbReference type="Rhea" id="RHEA:24809"/>
        <dbReference type="ChEBI" id="CHEBI:11851"/>
        <dbReference type="ChEBI" id="CHEBI:15377"/>
        <dbReference type="ChEBI" id="CHEBI:49072"/>
        <dbReference type="EC" id="4.2.1.9"/>
    </reaction>
    <physiologicalReaction direction="left-to-right" evidence="6">
        <dbReference type="Rhea" id="RHEA:24810"/>
    </physiologicalReaction>
</comment>
<comment type="catalytic activity">
    <reaction evidence="10">
        <text>(2R,3R)-2,3-dihydroxy-3-methylpentanoate = (S)-3-methyl-2-oxopentanoate + H2O</text>
        <dbReference type="Rhea" id="RHEA:27694"/>
        <dbReference type="ChEBI" id="CHEBI:15377"/>
        <dbReference type="ChEBI" id="CHEBI:35146"/>
        <dbReference type="ChEBI" id="CHEBI:49258"/>
        <dbReference type="EC" id="4.2.1.9"/>
    </reaction>
    <physiologicalReaction direction="left-to-right" evidence="10">
        <dbReference type="Rhea" id="RHEA:27695"/>
    </physiologicalReaction>
</comment>
<dbReference type="GO" id="GO:0004160">
    <property type="term" value="F:dihydroxy-acid dehydratase activity"/>
    <property type="evidence" value="ECO:0007669"/>
    <property type="project" value="UniProtKB-EC"/>
</dbReference>
<comment type="similarity">
    <text evidence="1">Belongs to the IlvD/Edd family.</text>
</comment>
<dbReference type="Pfam" id="PF24877">
    <property type="entry name" value="ILV_EDD_C"/>
    <property type="match status" value="1"/>
</dbReference>
<dbReference type="EC" id="4.2.1.9" evidence="9"/>
<dbReference type="InterPro" id="IPR037237">
    <property type="entry name" value="IlvD/EDD_N"/>
</dbReference>
<evidence type="ECO:0000256" key="7">
    <source>
        <dbReference type="ARBA" id="ARBA00029436"/>
    </source>
</evidence>
<reference evidence="13 14" key="1">
    <citation type="journal article" date="2015" name="Genome Biol. Evol.">
        <title>Comparative Genomics of a Bacterivorous Green Alga Reveals Evolutionary Causalities and Consequences of Phago-Mixotrophic Mode of Nutrition.</title>
        <authorList>
            <person name="Burns J.A."/>
            <person name="Paasch A."/>
            <person name="Narechania A."/>
            <person name="Kim E."/>
        </authorList>
    </citation>
    <scope>NUCLEOTIDE SEQUENCE [LARGE SCALE GENOMIC DNA]</scope>
    <source>
        <strain evidence="13 14">PLY_AMNH</strain>
    </source>
</reference>
<evidence type="ECO:0000256" key="5">
    <source>
        <dbReference type="ARBA" id="ARBA00023239"/>
    </source>
</evidence>
<evidence type="ECO:0000313" key="14">
    <source>
        <dbReference type="Proteomes" id="UP001190700"/>
    </source>
</evidence>
<protein>
    <recommendedName>
        <fullName evidence="9">dihydroxy-acid dehydratase</fullName>
        <ecNumber evidence="9">4.2.1.9</ecNumber>
    </recommendedName>
</protein>
<comment type="caution">
    <text evidence="13">The sequence shown here is derived from an EMBL/GenBank/DDBJ whole genome shotgun (WGS) entry which is preliminary data.</text>
</comment>
<dbReference type="SUPFAM" id="SSF143975">
    <property type="entry name" value="IlvD/EDD N-terminal domain-like"/>
    <property type="match status" value="1"/>
</dbReference>